<keyword evidence="6 10" id="KW-0238">DNA-binding</keyword>
<proteinExistence type="predicted"/>
<keyword evidence="7" id="KW-0804">Transcription</keyword>
<gene>
    <name evidence="13" type="ORF">L485_11555</name>
</gene>
<evidence type="ECO:0000259" key="12">
    <source>
        <dbReference type="PROSITE" id="PS51755"/>
    </source>
</evidence>
<name>T0GM39_9SPHN</name>
<dbReference type="CDD" id="cd17574">
    <property type="entry name" value="REC_OmpR"/>
    <property type="match status" value="1"/>
</dbReference>
<dbReference type="PANTHER" id="PTHR48111:SF4">
    <property type="entry name" value="DNA-BINDING DUAL TRANSCRIPTIONAL REGULATOR OMPR"/>
    <property type="match status" value="1"/>
</dbReference>
<dbReference type="SMART" id="SM00448">
    <property type="entry name" value="REC"/>
    <property type="match status" value="1"/>
</dbReference>
<evidence type="ECO:0000256" key="7">
    <source>
        <dbReference type="ARBA" id="ARBA00023163"/>
    </source>
</evidence>
<dbReference type="SUPFAM" id="SSF46894">
    <property type="entry name" value="C-terminal effector domain of the bipartite response regulators"/>
    <property type="match status" value="1"/>
</dbReference>
<evidence type="ECO:0000256" key="2">
    <source>
        <dbReference type="ARBA" id="ARBA00022490"/>
    </source>
</evidence>
<dbReference type="PROSITE" id="PS50110">
    <property type="entry name" value="RESPONSE_REGULATORY"/>
    <property type="match status" value="1"/>
</dbReference>
<evidence type="ECO:0000256" key="6">
    <source>
        <dbReference type="ARBA" id="ARBA00023125"/>
    </source>
</evidence>
<evidence type="ECO:0000256" key="8">
    <source>
        <dbReference type="ARBA" id="ARBA00067337"/>
    </source>
</evidence>
<dbReference type="InterPro" id="IPR011006">
    <property type="entry name" value="CheY-like_superfamily"/>
</dbReference>
<dbReference type="InterPro" id="IPR036388">
    <property type="entry name" value="WH-like_DNA-bd_sf"/>
</dbReference>
<dbReference type="Pfam" id="PF00072">
    <property type="entry name" value="Response_reg"/>
    <property type="match status" value="1"/>
</dbReference>
<dbReference type="FunFam" id="1.10.10.10:FF:000099">
    <property type="entry name" value="Two-component system response regulator TorR"/>
    <property type="match status" value="1"/>
</dbReference>
<reference evidence="13 14" key="1">
    <citation type="journal article" date="2013" name="Genome Announc.">
        <title>Draft Genome Sequence of a Hexachlorocyclohexane-Degrading Bacterium, Sphingobium baderi Strain LL03T.</title>
        <authorList>
            <person name="Kaur J."/>
            <person name="Verma H."/>
            <person name="Tripathi C."/>
            <person name="Khurana J.P."/>
            <person name="Lal R."/>
        </authorList>
    </citation>
    <scope>NUCLEOTIDE SEQUENCE [LARGE SCALE GENOMIC DNA]</scope>
    <source>
        <strain evidence="13 14">LL03</strain>
    </source>
</reference>
<dbReference type="CDD" id="cd00383">
    <property type="entry name" value="trans_reg_C"/>
    <property type="match status" value="1"/>
</dbReference>
<evidence type="ECO:0000256" key="1">
    <source>
        <dbReference type="ARBA" id="ARBA00004496"/>
    </source>
</evidence>
<comment type="caution">
    <text evidence="13">The sequence shown here is derived from an EMBL/GenBank/DDBJ whole genome shotgun (WGS) entry which is preliminary data.</text>
</comment>
<evidence type="ECO:0000256" key="9">
    <source>
        <dbReference type="PROSITE-ProRule" id="PRU00169"/>
    </source>
</evidence>
<evidence type="ECO:0000256" key="3">
    <source>
        <dbReference type="ARBA" id="ARBA00022553"/>
    </source>
</evidence>
<evidence type="ECO:0000259" key="11">
    <source>
        <dbReference type="PROSITE" id="PS50110"/>
    </source>
</evidence>
<dbReference type="Proteomes" id="UP000015524">
    <property type="component" value="Unassembled WGS sequence"/>
</dbReference>
<feature type="domain" description="Response regulatory" evidence="11">
    <location>
        <begin position="28"/>
        <end position="143"/>
    </location>
</feature>
<dbReference type="InterPro" id="IPR001789">
    <property type="entry name" value="Sig_transdc_resp-reg_receiver"/>
</dbReference>
<feature type="modified residue" description="4-aspartylphosphate" evidence="9">
    <location>
        <position position="77"/>
    </location>
</feature>
<dbReference type="SMART" id="SM00862">
    <property type="entry name" value="Trans_reg_C"/>
    <property type="match status" value="1"/>
</dbReference>
<dbReference type="Gene3D" id="6.10.250.690">
    <property type="match status" value="1"/>
</dbReference>
<keyword evidence="2" id="KW-0963">Cytoplasm</keyword>
<dbReference type="Pfam" id="PF00486">
    <property type="entry name" value="Trans_reg_C"/>
    <property type="match status" value="1"/>
</dbReference>
<dbReference type="Gene3D" id="1.10.10.10">
    <property type="entry name" value="Winged helix-like DNA-binding domain superfamily/Winged helix DNA-binding domain"/>
    <property type="match status" value="1"/>
</dbReference>
<keyword evidence="14" id="KW-1185">Reference proteome</keyword>
<evidence type="ECO:0000256" key="5">
    <source>
        <dbReference type="ARBA" id="ARBA00023015"/>
    </source>
</evidence>
<dbReference type="InterPro" id="IPR039420">
    <property type="entry name" value="WalR-like"/>
</dbReference>
<dbReference type="EMBL" id="ATIB01000062">
    <property type="protein sequence ID" value="EQB01093.1"/>
    <property type="molecule type" value="Genomic_DNA"/>
</dbReference>
<dbReference type="GO" id="GO:0000156">
    <property type="term" value="F:phosphorelay response regulator activity"/>
    <property type="evidence" value="ECO:0007669"/>
    <property type="project" value="TreeGrafter"/>
</dbReference>
<organism evidence="13 14">
    <name type="scientific">Sphingobium baderi LL03</name>
    <dbReference type="NCBI Taxonomy" id="1114964"/>
    <lineage>
        <taxon>Bacteria</taxon>
        <taxon>Pseudomonadati</taxon>
        <taxon>Pseudomonadota</taxon>
        <taxon>Alphaproteobacteria</taxon>
        <taxon>Sphingomonadales</taxon>
        <taxon>Sphingomonadaceae</taxon>
        <taxon>Sphingobium</taxon>
    </lineage>
</organism>
<keyword evidence="4" id="KW-0902">Two-component regulatory system</keyword>
<protein>
    <recommendedName>
        <fullName evidence="8">Regulatory protein VirG</fullName>
    </recommendedName>
</protein>
<feature type="domain" description="OmpR/PhoB-type" evidence="12">
    <location>
        <begin position="157"/>
        <end position="256"/>
    </location>
</feature>
<evidence type="ECO:0000256" key="4">
    <source>
        <dbReference type="ARBA" id="ARBA00023012"/>
    </source>
</evidence>
<keyword evidence="3 9" id="KW-0597">Phosphoprotein</keyword>
<dbReference type="GO" id="GO:0000976">
    <property type="term" value="F:transcription cis-regulatory region binding"/>
    <property type="evidence" value="ECO:0007669"/>
    <property type="project" value="TreeGrafter"/>
</dbReference>
<dbReference type="eggNOG" id="COG0745">
    <property type="taxonomic scope" value="Bacteria"/>
</dbReference>
<dbReference type="PATRIC" id="fig|1114964.3.peg.2257"/>
<feature type="DNA-binding region" description="OmpR/PhoB-type" evidence="10">
    <location>
        <begin position="157"/>
        <end position="256"/>
    </location>
</feature>
<dbReference type="GO" id="GO:0005829">
    <property type="term" value="C:cytosol"/>
    <property type="evidence" value="ECO:0007669"/>
    <property type="project" value="TreeGrafter"/>
</dbReference>
<dbReference type="Gene3D" id="3.40.50.2300">
    <property type="match status" value="1"/>
</dbReference>
<evidence type="ECO:0000313" key="14">
    <source>
        <dbReference type="Proteomes" id="UP000015524"/>
    </source>
</evidence>
<dbReference type="AlphaFoldDB" id="T0GM39"/>
<dbReference type="GO" id="GO:0006355">
    <property type="term" value="P:regulation of DNA-templated transcription"/>
    <property type="evidence" value="ECO:0007669"/>
    <property type="project" value="InterPro"/>
</dbReference>
<dbReference type="PROSITE" id="PS51755">
    <property type="entry name" value="OMPR_PHOB"/>
    <property type="match status" value="1"/>
</dbReference>
<keyword evidence="5" id="KW-0805">Transcription regulation</keyword>
<evidence type="ECO:0000256" key="10">
    <source>
        <dbReference type="PROSITE-ProRule" id="PRU01091"/>
    </source>
</evidence>
<dbReference type="GO" id="GO:0032993">
    <property type="term" value="C:protein-DNA complex"/>
    <property type="evidence" value="ECO:0007669"/>
    <property type="project" value="TreeGrafter"/>
</dbReference>
<comment type="subcellular location">
    <subcellularLocation>
        <location evidence="1">Cytoplasm</location>
    </subcellularLocation>
</comment>
<dbReference type="InterPro" id="IPR001867">
    <property type="entry name" value="OmpR/PhoB-type_DNA-bd"/>
</dbReference>
<dbReference type="SUPFAM" id="SSF52172">
    <property type="entry name" value="CheY-like"/>
    <property type="match status" value="1"/>
</dbReference>
<dbReference type="InterPro" id="IPR016032">
    <property type="entry name" value="Sig_transdc_resp-reg_C-effctor"/>
</dbReference>
<evidence type="ECO:0000313" key="13">
    <source>
        <dbReference type="EMBL" id="EQB01093.1"/>
    </source>
</evidence>
<accession>T0GM39</accession>
<sequence>MKSYEKNFDNDKQQKSNVVDKRQAGAASILIVDDDPGIRVLLSNLLRRNGFRVTTAADYDEMVGELEARHIDLMLLDVMLPGASGFDICRDVRAGGWGDIPIIMISARGDEADRVAGLELGADDYIAKPFGDSEVLARVRAVLRRPPLAERARKERTHILRFAGWTMDLRRRELCAPSGAAVTLSSAEFDLLANLVEHPQQIIGRDRLLELARFRLPGSSDRSIDVLVSRLRGKLGGDCDPQIIRTVRGFGYMFAADVERS</sequence>
<dbReference type="PANTHER" id="PTHR48111">
    <property type="entry name" value="REGULATOR OF RPOS"/>
    <property type="match status" value="1"/>
</dbReference>